<proteinExistence type="predicted"/>
<reference evidence="1" key="1">
    <citation type="submission" date="2014-09" db="EMBL/GenBank/DDBJ databases">
        <authorList>
            <person name="Magalhaes I.L.F."/>
            <person name="Oliveira U."/>
            <person name="Santos F.R."/>
            <person name="Vidigal T.H.D.A."/>
            <person name="Brescovit A.D."/>
            <person name="Santos A.J."/>
        </authorList>
    </citation>
    <scope>NUCLEOTIDE SEQUENCE</scope>
    <source>
        <tissue evidence="1">Shoot tissue taken approximately 20 cm above the soil surface</tissue>
    </source>
</reference>
<accession>A0A0A9D0R8</accession>
<name>A0A0A9D0R8_ARUDO</name>
<dbReference type="AlphaFoldDB" id="A0A0A9D0R8"/>
<protein>
    <submittedName>
        <fullName evidence="1">Uncharacterized protein</fullName>
    </submittedName>
</protein>
<organism evidence="1">
    <name type="scientific">Arundo donax</name>
    <name type="common">Giant reed</name>
    <name type="synonym">Donax arundinaceus</name>
    <dbReference type="NCBI Taxonomy" id="35708"/>
    <lineage>
        <taxon>Eukaryota</taxon>
        <taxon>Viridiplantae</taxon>
        <taxon>Streptophyta</taxon>
        <taxon>Embryophyta</taxon>
        <taxon>Tracheophyta</taxon>
        <taxon>Spermatophyta</taxon>
        <taxon>Magnoliopsida</taxon>
        <taxon>Liliopsida</taxon>
        <taxon>Poales</taxon>
        <taxon>Poaceae</taxon>
        <taxon>PACMAD clade</taxon>
        <taxon>Arundinoideae</taxon>
        <taxon>Arundineae</taxon>
        <taxon>Arundo</taxon>
    </lineage>
</organism>
<evidence type="ECO:0000313" key="1">
    <source>
        <dbReference type="EMBL" id="JAD77342.1"/>
    </source>
</evidence>
<reference evidence="1" key="2">
    <citation type="journal article" date="2015" name="Data Brief">
        <title>Shoot transcriptome of the giant reed, Arundo donax.</title>
        <authorList>
            <person name="Barrero R.A."/>
            <person name="Guerrero F.D."/>
            <person name="Moolhuijzen P."/>
            <person name="Goolsby J.A."/>
            <person name="Tidwell J."/>
            <person name="Bellgard S.E."/>
            <person name="Bellgard M.I."/>
        </authorList>
    </citation>
    <scope>NUCLEOTIDE SEQUENCE</scope>
    <source>
        <tissue evidence="1">Shoot tissue taken approximately 20 cm above the soil surface</tissue>
    </source>
</reference>
<dbReference type="EMBL" id="GBRH01220553">
    <property type="protein sequence ID" value="JAD77342.1"/>
    <property type="molecule type" value="Transcribed_RNA"/>
</dbReference>
<sequence length="77" mass="8358">MNLIQNEAALTHLFQATTSFALSWSHETTLSALYVFPSSMLTSSGGIGSWQNVQEWRGHLPSSVNKDGWEGAATEAC</sequence>